<dbReference type="RefSeq" id="WP_214296319.1">
    <property type="nucleotide sequence ID" value="NZ_JAHDYS010000002.1"/>
</dbReference>
<feature type="domain" description="PglD N-terminal" evidence="2">
    <location>
        <begin position="9"/>
        <end position="88"/>
    </location>
</feature>
<dbReference type="EMBL" id="JAHDYS010000002">
    <property type="protein sequence ID" value="MBT1070601.1"/>
    <property type="molecule type" value="Genomic_DNA"/>
</dbReference>
<dbReference type="SUPFAM" id="SSF51161">
    <property type="entry name" value="Trimeric LpxA-like enzymes"/>
    <property type="match status" value="1"/>
</dbReference>
<gene>
    <name evidence="3" type="ORF">KJB30_02270</name>
</gene>
<dbReference type="PANTHER" id="PTHR43300">
    <property type="entry name" value="ACETYLTRANSFERASE"/>
    <property type="match status" value="1"/>
</dbReference>
<dbReference type="PANTHER" id="PTHR43300:SF7">
    <property type="entry name" value="UDP-N-ACETYLBACILLOSAMINE N-ACETYLTRANSFERASE"/>
    <property type="match status" value="1"/>
</dbReference>
<dbReference type="CDD" id="cd03360">
    <property type="entry name" value="LbH_AT_putative"/>
    <property type="match status" value="1"/>
</dbReference>
<dbReference type="InterPro" id="IPR020019">
    <property type="entry name" value="AcTrfase_PglD-like"/>
</dbReference>
<reference evidence="3 4" key="1">
    <citation type="submission" date="2021-05" db="EMBL/GenBank/DDBJ databases">
        <title>The draft genome of Geobacter chapellei DSM 13688.</title>
        <authorList>
            <person name="Xu Z."/>
            <person name="Masuda Y."/>
            <person name="Itoh H."/>
            <person name="Senoo K."/>
        </authorList>
    </citation>
    <scope>NUCLEOTIDE SEQUENCE [LARGE SCALE GENOMIC DNA]</scope>
    <source>
        <strain evidence="3 4">DSM 13688</strain>
    </source>
</reference>
<accession>A0ABS5U4K8</accession>
<dbReference type="Gene3D" id="2.160.10.10">
    <property type="entry name" value="Hexapeptide repeat proteins"/>
    <property type="match status" value="1"/>
</dbReference>
<keyword evidence="4" id="KW-1185">Reference proteome</keyword>
<sequence>MTKRTERERIFVFGASGHAKVVIDILERQGLYEIAFLVDDDPSLKGTRFYGHDIVGGKQELLNIKDQICGGIVAIGNNKARISVAKWLTDNQIDLVSAIHPSVQLGRGVTVAAGTVIMAGAIINSDSRVGRNSIVNTKASIDHDCTIGDGVHVAPGATLCGTVSIGDGTFVCAGVTIIPNLTIGRNALVGAGSTVIHDVYDRELVVGSPARRIKALEEP</sequence>
<dbReference type="Pfam" id="PF00132">
    <property type="entry name" value="Hexapep"/>
    <property type="match status" value="2"/>
</dbReference>
<proteinExistence type="inferred from homology"/>
<dbReference type="InterPro" id="IPR041561">
    <property type="entry name" value="PglD_N"/>
</dbReference>
<dbReference type="Proteomes" id="UP000784128">
    <property type="component" value="Unassembled WGS sequence"/>
</dbReference>
<evidence type="ECO:0000259" key="2">
    <source>
        <dbReference type="Pfam" id="PF17836"/>
    </source>
</evidence>
<comment type="caution">
    <text evidence="3">The sequence shown here is derived from an EMBL/GenBank/DDBJ whole genome shotgun (WGS) entry which is preliminary data.</text>
</comment>
<dbReference type="InterPro" id="IPR001451">
    <property type="entry name" value="Hexapep"/>
</dbReference>
<evidence type="ECO:0000256" key="1">
    <source>
        <dbReference type="ARBA" id="ARBA00007274"/>
    </source>
</evidence>
<dbReference type="Gene3D" id="3.40.50.20">
    <property type="match status" value="1"/>
</dbReference>
<evidence type="ECO:0000313" key="4">
    <source>
        <dbReference type="Proteomes" id="UP000784128"/>
    </source>
</evidence>
<dbReference type="NCBIfam" id="TIGR03570">
    <property type="entry name" value="NeuD_NnaD"/>
    <property type="match status" value="1"/>
</dbReference>
<organism evidence="3 4">
    <name type="scientific">Pelotalea chapellei</name>
    <dbReference type="NCBI Taxonomy" id="44671"/>
    <lineage>
        <taxon>Bacteria</taxon>
        <taxon>Pseudomonadati</taxon>
        <taxon>Thermodesulfobacteriota</taxon>
        <taxon>Desulfuromonadia</taxon>
        <taxon>Geobacterales</taxon>
        <taxon>Geobacteraceae</taxon>
        <taxon>Pelotalea</taxon>
    </lineage>
</organism>
<protein>
    <submittedName>
        <fullName evidence="3">Acetyltransferase</fullName>
    </submittedName>
</protein>
<comment type="similarity">
    <text evidence="1">Belongs to the transferase hexapeptide repeat family.</text>
</comment>
<dbReference type="InterPro" id="IPR011004">
    <property type="entry name" value="Trimer_LpxA-like_sf"/>
</dbReference>
<name>A0ABS5U4K8_9BACT</name>
<dbReference type="InterPro" id="IPR050179">
    <property type="entry name" value="Trans_hexapeptide_repeat"/>
</dbReference>
<dbReference type="Pfam" id="PF17836">
    <property type="entry name" value="PglD_N"/>
    <property type="match status" value="1"/>
</dbReference>
<evidence type="ECO:0000313" key="3">
    <source>
        <dbReference type="EMBL" id="MBT1070601.1"/>
    </source>
</evidence>